<feature type="compositionally biased region" description="Basic and acidic residues" evidence="2">
    <location>
        <begin position="2213"/>
        <end position="2252"/>
    </location>
</feature>
<feature type="compositionally biased region" description="Basic residues" evidence="2">
    <location>
        <begin position="2253"/>
        <end position="2262"/>
    </location>
</feature>
<evidence type="ECO:0000256" key="2">
    <source>
        <dbReference type="SAM" id="MobiDB-lite"/>
    </source>
</evidence>
<comment type="caution">
    <text evidence="3">The sequence shown here is derived from an EMBL/GenBank/DDBJ whole genome shotgun (WGS) entry which is preliminary data.</text>
</comment>
<feature type="compositionally biased region" description="Polar residues" evidence="2">
    <location>
        <begin position="1094"/>
        <end position="1106"/>
    </location>
</feature>
<evidence type="ECO:0008006" key="5">
    <source>
        <dbReference type="Google" id="ProtNLM"/>
    </source>
</evidence>
<feature type="region of interest" description="Disordered" evidence="2">
    <location>
        <begin position="1781"/>
        <end position="1804"/>
    </location>
</feature>
<feature type="coiled-coil region" evidence="1">
    <location>
        <begin position="68"/>
        <end position="119"/>
    </location>
</feature>
<name>A0A8B6G4T4_MYTGA</name>
<feature type="compositionally biased region" description="Polar residues" evidence="2">
    <location>
        <begin position="1207"/>
        <end position="1240"/>
    </location>
</feature>
<dbReference type="PANTHER" id="PTHR21553:SF26">
    <property type="entry name" value="ALMS MOTIF DOMAIN-CONTAINING PROTEIN"/>
    <property type="match status" value="1"/>
</dbReference>
<feature type="region of interest" description="Disordered" evidence="2">
    <location>
        <begin position="1195"/>
        <end position="1265"/>
    </location>
</feature>
<feature type="compositionally biased region" description="Polar residues" evidence="2">
    <location>
        <begin position="2043"/>
        <end position="2054"/>
    </location>
</feature>
<dbReference type="PANTHER" id="PTHR21553">
    <property type="entry name" value="ALMS1-RELATED"/>
    <property type="match status" value="1"/>
</dbReference>
<protein>
    <recommendedName>
        <fullName evidence="5">ALMS motif domain-containing protein</fullName>
    </recommendedName>
</protein>
<feature type="compositionally biased region" description="Polar residues" evidence="2">
    <location>
        <begin position="1409"/>
        <end position="1419"/>
    </location>
</feature>
<keyword evidence="1" id="KW-0175">Coiled coil</keyword>
<feature type="compositionally biased region" description="Polar residues" evidence="2">
    <location>
        <begin position="2135"/>
        <end position="2144"/>
    </location>
</feature>
<feature type="region of interest" description="Disordered" evidence="2">
    <location>
        <begin position="1279"/>
        <end position="1332"/>
    </location>
</feature>
<accession>A0A8B6G4T4</accession>
<feature type="region of interest" description="Disordered" evidence="2">
    <location>
        <begin position="1040"/>
        <end position="1163"/>
    </location>
</feature>
<feature type="compositionally biased region" description="Polar residues" evidence="2">
    <location>
        <begin position="1650"/>
        <end position="1662"/>
    </location>
</feature>
<dbReference type="GO" id="GO:0005814">
    <property type="term" value="C:centriole"/>
    <property type="evidence" value="ECO:0007669"/>
    <property type="project" value="TreeGrafter"/>
</dbReference>
<feature type="region of interest" description="Disordered" evidence="2">
    <location>
        <begin position="466"/>
        <end position="486"/>
    </location>
</feature>
<dbReference type="GO" id="GO:0005829">
    <property type="term" value="C:cytosol"/>
    <property type="evidence" value="ECO:0007669"/>
    <property type="project" value="TreeGrafter"/>
</dbReference>
<evidence type="ECO:0000256" key="1">
    <source>
        <dbReference type="SAM" id="Coils"/>
    </source>
</evidence>
<feature type="region of interest" description="Disordered" evidence="2">
    <location>
        <begin position="1635"/>
        <end position="1672"/>
    </location>
</feature>
<feature type="compositionally biased region" description="Basic and acidic residues" evidence="2">
    <location>
        <begin position="902"/>
        <end position="911"/>
    </location>
</feature>
<dbReference type="OrthoDB" id="6359887at2759"/>
<feature type="compositionally biased region" description="Basic and acidic residues" evidence="2">
    <location>
        <begin position="2022"/>
        <end position="2038"/>
    </location>
</feature>
<feature type="compositionally biased region" description="Acidic residues" evidence="2">
    <location>
        <begin position="1049"/>
        <end position="1060"/>
    </location>
</feature>
<feature type="compositionally biased region" description="Polar residues" evidence="2">
    <location>
        <begin position="1727"/>
        <end position="1743"/>
    </location>
</feature>
<evidence type="ECO:0000313" key="3">
    <source>
        <dbReference type="EMBL" id="VDI58601.1"/>
    </source>
</evidence>
<feature type="compositionally biased region" description="Polar residues" evidence="2">
    <location>
        <begin position="849"/>
        <end position="864"/>
    </location>
</feature>
<feature type="region of interest" description="Disordered" evidence="2">
    <location>
        <begin position="1712"/>
        <end position="1748"/>
    </location>
</feature>
<feature type="region of interest" description="Disordered" evidence="2">
    <location>
        <begin position="2106"/>
        <end position="2262"/>
    </location>
</feature>
<feature type="region of interest" description="Disordered" evidence="2">
    <location>
        <begin position="885"/>
        <end position="992"/>
    </location>
</feature>
<sequence>METPFCKRFAKNHWIAGFIESSSLKHDGPEHYGTMKAKRGKYRLSPNEEAQLVKDETERRRKQRIIQVREQSKQNAEKIRQAVKLERDRQVTKLAVELQNQLEQEKDEKVRKLEAQYENSLKSIGQGHKEAGEQYDRTEERELLQQEDNRRADARGSAAMDKLKRERMFREFEETKQIKARQAALDEERKRAAMIASLPPPDPDPLLDINIPTKKPVKMTDVDNFTTTHYHILEQYSIDKANPITQGDARAAAEEEERRIRERSQELVRLSNDRMARARVRHNNALEKEILSHDYDKMMMDLSDLQRADRERRLHVVANIPKQVFEPPHRRIEDREDHQRNLETAFEDMYMAQTDYVGDLSLALDPHPPPETPSATESLEVSIMTEGTPVQEPTLPRIPPVLKDMTNIPRTQGEKSPVKKPEKVLKKLMDKIKSQRDEWISKSNVDLDIPDDTTIKVQEPGRNEFTASRHVPGTQTDEVPTKLSAPEGTADISVDSVLEQQKELENQKRVLEEKLKALEREHAAYKQTAQSTLSHNEGYPPVHTQLMNGHAVPREQMSSGYSWSVPQSMHQPPLSTGSITAKPNLTTAGASQPQIQQQYMPVPQIQQQYMPVPQIQQQYMSVQHTDRIGMTVSEQPYPLPVTLLPREPVVASLPKQYIPLYHQQQGDVPQLSTVNVSSRMQPPTYTSALSQIQTQHEAGSYGVRQPAVQSQQQYVPPSVAPVSVFSRESVHHHPSLSMSSLSGSSGEYYPQTFPTPSLPIPSTVGLIPVTSYAAQQDQTKKIKDYQQYLLQRHEQSKKVLADTRAEIEKRRQELLHRFPQLAGQSPETNKEQLPVVDSQANIPPPSPSEVIQTNTQTTELSPSKTAISSLVTQLASDPYYAQRLGLEKEKNSKPEVSQTNNKYRDVRKSLPFDESLQESPYTQVHDSGGKFRQTEFDSTMESDDRRDLDDTVMSSSTDRGSPKLPMNGRRSAQSTESDMDTSGQSTGKDQNEIYDNRQQELKKQLEEIQKQKEAILQRHDMAHLRLHAEQERLKYQMAEEEKRLTPDVTSEDSTTEVDTDEERRGEILTTKHLRGPPQKQKLNLLGEHRPHELSTIQEVDTPRSAQRSLESGKPSLSSSGSSLSRRSLDSYQMSTGTIPEEKEPQEQFVTPTYRRKAGETGYQTQQIEQILERAREFDPNVVERLKQQTNDIFANIATPPQKGGTPGSNLSLSMGSLTPDSLSTGPISDSNVSTQYNSPSDAPAFKIVNQKGKDNSRSDSSYRSGMSWADELSSYSGQYHSMKMDDSSKTSADSRLEPSSRVLNSSSQEKLNLQAMDDKRPSKSPADRKYDVFHMKLEHPSIEKPGSQFIFKHADESISSDSSSRLNIQELSEITPLERSNKQGELSQYPLLDKSGQMEQSSSDDRSRGYTSSSAVNESSARESPLGGAEDNVEDSKLLRTGESLASTATSASSYMDLDAVSGINRPFDFIGQFKLTGRDHSVPNSSDDLIDLDSSKYTKKGGFTSTPYTTDDKISSQLLSEPSQYDLTPGDIQVRSGTIPQQSFGLSSNQTPAFVSRSGDFGSDFSDQGSGEKKVGATLSQYSLKSETPGVTLIGKELSQYTIGSENVSPLSQYSIETTENTSPDPAIKSLSQYSLEPSASHDIKDDSSLSQHSLDPSRQISGFGLSKGDKSMTQYSYSTDLTAETTQSSGRDHVDGHLSQYSLQTNEKSLTHGQLSDSDLMHTSKMPSTDNLSLSQHALDSTNDDNDSIVEKKFANLDNLIKESRDLIAKHKKLITKNKDWEEQSTESTPERKNENQNSNNNNLIEMMGLRLEPEVISTKLDTSESSFNVTDDVSPMMITASSADMTQDHFKTADSLSIDNSVGQKYGDSALSRLSQLDTTAGISDEPDLTLVTESSEVSINQEGQLTHRSECSNNDDSVWSFEQHEQSARSSPDITENDFPDLGEEEDHSGLAVKRDAGEDVVFRAVPVVVSPTLSFSMKLNSDIKPKAPLTWASELKGEQELPVLAAAGAKPSFKLADPKHVTKKDSDNKKFEKPVTAVSKSKSSGNLNRALQPRSAGSIPSISTSSSDEKSLGHSKSAGIISLGDFLKRQLSNEDDNTLLIGKKAETGTSSSGKPGIYGKSQGGKPAGNSHMSKTLSSWKKSRAVKSSGPPPPPKQSSHFPNGVTEFPKPSSRSEEEEAYERRMRAYNPRLFRLQNRLGIEEPEEIPSEEKKKSPKSRETTEEKQKRAAASRDKVKEFQKKLQENMRKKQLQKKQSS</sequence>
<feature type="compositionally biased region" description="Low complexity" evidence="2">
    <location>
        <begin position="1107"/>
        <end position="1125"/>
    </location>
</feature>
<dbReference type="Proteomes" id="UP000596742">
    <property type="component" value="Unassembled WGS sequence"/>
</dbReference>
<gene>
    <name evidence="3" type="ORF">MGAL_10B025167</name>
</gene>
<dbReference type="GO" id="GO:0046599">
    <property type="term" value="P:regulation of centriole replication"/>
    <property type="evidence" value="ECO:0007669"/>
    <property type="project" value="TreeGrafter"/>
</dbReference>
<keyword evidence="4" id="KW-1185">Reference proteome</keyword>
<feature type="region of interest" description="Disordered" evidence="2">
    <location>
        <begin position="1924"/>
        <end position="1951"/>
    </location>
</feature>
<reference evidence="3" key="1">
    <citation type="submission" date="2018-11" db="EMBL/GenBank/DDBJ databases">
        <authorList>
            <person name="Alioto T."/>
            <person name="Alioto T."/>
        </authorList>
    </citation>
    <scope>NUCLEOTIDE SEQUENCE</scope>
</reference>
<feature type="coiled-coil region" evidence="1">
    <location>
        <begin position="494"/>
        <end position="528"/>
    </location>
</feature>
<evidence type="ECO:0000313" key="4">
    <source>
        <dbReference type="Proteomes" id="UP000596742"/>
    </source>
</evidence>
<feature type="compositionally biased region" description="Acidic residues" evidence="2">
    <location>
        <begin position="1939"/>
        <end position="1951"/>
    </location>
</feature>
<feature type="compositionally biased region" description="Basic and acidic residues" evidence="2">
    <location>
        <begin position="1316"/>
        <end position="1332"/>
    </location>
</feature>
<proteinExistence type="predicted"/>
<organism evidence="3 4">
    <name type="scientific">Mytilus galloprovincialis</name>
    <name type="common">Mediterranean mussel</name>
    <dbReference type="NCBI Taxonomy" id="29158"/>
    <lineage>
        <taxon>Eukaryota</taxon>
        <taxon>Metazoa</taxon>
        <taxon>Spiralia</taxon>
        <taxon>Lophotrochozoa</taxon>
        <taxon>Mollusca</taxon>
        <taxon>Bivalvia</taxon>
        <taxon>Autobranchia</taxon>
        <taxon>Pteriomorphia</taxon>
        <taxon>Mytilida</taxon>
        <taxon>Mytiloidea</taxon>
        <taxon>Mytilidae</taxon>
        <taxon>Mytilinae</taxon>
        <taxon>Mytilus</taxon>
    </lineage>
</organism>
<dbReference type="EMBL" id="UYJE01007858">
    <property type="protein sequence ID" value="VDI58601.1"/>
    <property type="molecule type" value="Genomic_DNA"/>
</dbReference>
<feature type="region of interest" description="Disordered" evidence="2">
    <location>
        <begin position="841"/>
        <end position="864"/>
    </location>
</feature>
<feature type="compositionally biased region" description="Low complexity" evidence="2">
    <location>
        <begin position="2060"/>
        <end position="2071"/>
    </location>
</feature>
<feature type="region of interest" description="Disordered" evidence="2">
    <location>
        <begin position="1375"/>
        <end position="1437"/>
    </location>
</feature>
<feature type="compositionally biased region" description="Polar residues" evidence="2">
    <location>
        <begin position="1301"/>
        <end position="1311"/>
    </location>
</feature>
<dbReference type="GO" id="GO:0005813">
    <property type="term" value="C:centrosome"/>
    <property type="evidence" value="ECO:0007669"/>
    <property type="project" value="TreeGrafter"/>
</dbReference>
<feature type="region of interest" description="Disordered" evidence="2">
    <location>
        <begin position="2022"/>
        <end position="2080"/>
    </location>
</feature>
<feature type="compositionally biased region" description="Basic and acidic residues" evidence="2">
    <location>
        <begin position="1282"/>
        <end position="1298"/>
    </location>
</feature>
<feature type="region of interest" description="Disordered" evidence="2">
    <location>
        <begin position="390"/>
        <end position="420"/>
    </location>
</feature>
<feature type="compositionally biased region" description="Polar residues" evidence="2">
    <location>
        <begin position="970"/>
        <end position="988"/>
    </location>
</feature>